<dbReference type="Proteomes" id="UP000829364">
    <property type="component" value="Chromosome 3"/>
</dbReference>
<name>A0A9Q8QGR7_9HYPO</name>
<dbReference type="EMBL" id="CP086356">
    <property type="protein sequence ID" value="UNI18352.1"/>
    <property type="molecule type" value="Genomic_DNA"/>
</dbReference>
<dbReference type="GeneID" id="72066577"/>
<evidence type="ECO:0000256" key="4">
    <source>
        <dbReference type="ARBA" id="ARBA00022833"/>
    </source>
</evidence>
<gene>
    <name evidence="7" type="ORF">JDV02_004625</name>
</gene>
<dbReference type="PANTHER" id="PTHR24379:SF121">
    <property type="entry name" value="C2H2-TYPE DOMAIN-CONTAINING PROTEIN"/>
    <property type="match status" value="1"/>
</dbReference>
<keyword evidence="3 5" id="KW-0863">Zinc-finger</keyword>
<dbReference type="OrthoDB" id="6105938at2759"/>
<accession>A0A9Q8QGR7</accession>
<feature type="domain" description="C2H2-type" evidence="6">
    <location>
        <begin position="81"/>
        <end position="108"/>
    </location>
</feature>
<protein>
    <recommendedName>
        <fullName evidence="6">C2H2-type domain-containing protein</fullName>
    </recommendedName>
</protein>
<evidence type="ECO:0000313" key="8">
    <source>
        <dbReference type="Proteomes" id="UP000829364"/>
    </source>
</evidence>
<keyword evidence="4" id="KW-0862">Zinc</keyword>
<evidence type="ECO:0000256" key="3">
    <source>
        <dbReference type="ARBA" id="ARBA00022771"/>
    </source>
</evidence>
<reference evidence="7" key="1">
    <citation type="submission" date="2021-11" db="EMBL/GenBank/DDBJ databases">
        <title>Purpureocillium_takamizusanense_genome.</title>
        <authorList>
            <person name="Nguyen N.-H."/>
        </authorList>
    </citation>
    <scope>NUCLEOTIDE SEQUENCE</scope>
    <source>
        <strain evidence="7">PT3</strain>
    </source>
</reference>
<dbReference type="RefSeq" id="XP_047841833.1">
    <property type="nucleotide sequence ID" value="XM_047985856.1"/>
</dbReference>
<dbReference type="PROSITE" id="PS50157">
    <property type="entry name" value="ZINC_FINGER_C2H2_2"/>
    <property type="match status" value="1"/>
</dbReference>
<dbReference type="KEGG" id="ptkz:JDV02_004625"/>
<dbReference type="AlphaFoldDB" id="A0A9Q8QGR7"/>
<sequence length="213" mass="24306">MAFCSVCDRYFRTESAYYQHTRASTAHMFDCHRCLRHFTSFGARRQHVRDSMHHHVCYTCDDEPDFPTAEGLHTHESVAHNECAICHRRFDTPSNLRSHRVVHWDDNVECFRCYRTFVTNSAMVLHLETGTCPSGATQGSVTSAALRGYQSAAYTRSYYRAYDDDADFQCPDCAKPCRFASALLQHAESGCCDVSLDEDSPLWDCLEEIKCSA</sequence>
<evidence type="ECO:0000256" key="1">
    <source>
        <dbReference type="ARBA" id="ARBA00022723"/>
    </source>
</evidence>
<proteinExistence type="predicted"/>
<dbReference type="GO" id="GO:0008270">
    <property type="term" value="F:zinc ion binding"/>
    <property type="evidence" value="ECO:0007669"/>
    <property type="project" value="UniProtKB-KW"/>
</dbReference>
<keyword evidence="2" id="KW-0677">Repeat</keyword>
<evidence type="ECO:0000256" key="5">
    <source>
        <dbReference type="PROSITE-ProRule" id="PRU00042"/>
    </source>
</evidence>
<keyword evidence="1" id="KW-0479">Metal-binding</keyword>
<evidence type="ECO:0000259" key="6">
    <source>
        <dbReference type="PROSITE" id="PS50157"/>
    </source>
</evidence>
<dbReference type="InterPro" id="IPR013087">
    <property type="entry name" value="Znf_C2H2_type"/>
</dbReference>
<evidence type="ECO:0000256" key="2">
    <source>
        <dbReference type="ARBA" id="ARBA00022737"/>
    </source>
</evidence>
<dbReference type="Pfam" id="PF00096">
    <property type="entry name" value="zf-C2H2"/>
    <property type="match status" value="1"/>
</dbReference>
<dbReference type="PANTHER" id="PTHR24379">
    <property type="entry name" value="KRAB AND ZINC FINGER DOMAIN-CONTAINING"/>
    <property type="match status" value="1"/>
</dbReference>
<dbReference type="PROSITE" id="PS00028">
    <property type="entry name" value="ZINC_FINGER_C2H2_1"/>
    <property type="match status" value="2"/>
</dbReference>
<organism evidence="7 8">
    <name type="scientific">Purpureocillium takamizusanense</name>
    <dbReference type="NCBI Taxonomy" id="2060973"/>
    <lineage>
        <taxon>Eukaryota</taxon>
        <taxon>Fungi</taxon>
        <taxon>Dikarya</taxon>
        <taxon>Ascomycota</taxon>
        <taxon>Pezizomycotina</taxon>
        <taxon>Sordariomycetes</taxon>
        <taxon>Hypocreomycetidae</taxon>
        <taxon>Hypocreales</taxon>
        <taxon>Ophiocordycipitaceae</taxon>
        <taxon>Purpureocillium</taxon>
    </lineage>
</organism>
<evidence type="ECO:0000313" key="7">
    <source>
        <dbReference type="EMBL" id="UNI18352.1"/>
    </source>
</evidence>
<dbReference type="SMART" id="SM00355">
    <property type="entry name" value="ZnF_C2H2"/>
    <property type="match status" value="5"/>
</dbReference>
<dbReference type="Gene3D" id="3.30.160.60">
    <property type="entry name" value="Classic Zinc Finger"/>
    <property type="match status" value="1"/>
</dbReference>
<keyword evidence="8" id="KW-1185">Reference proteome</keyword>